<protein>
    <submittedName>
        <fullName evidence="4">Zinc-binding dehydrogenase</fullName>
    </submittedName>
</protein>
<comment type="caution">
    <text evidence="4">The sequence shown here is derived from an EMBL/GenBank/DDBJ whole genome shotgun (WGS) entry which is preliminary data.</text>
</comment>
<gene>
    <name evidence="4" type="ORF">M9978_19370</name>
</gene>
<dbReference type="SMART" id="SM00829">
    <property type="entry name" value="PKS_ER"/>
    <property type="match status" value="1"/>
</dbReference>
<dbReference type="InterPro" id="IPR013149">
    <property type="entry name" value="ADH-like_C"/>
</dbReference>
<evidence type="ECO:0000256" key="2">
    <source>
        <dbReference type="ARBA" id="ARBA00023002"/>
    </source>
</evidence>
<dbReference type="GO" id="GO:0070402">
    <property type="term" value="F:NADPH binding"/>
    <property type="evidence" value="ECO:0007669"/>
    <property type="project" value="TreeGrafter"/>
</dbReference>
<keyword evidence="1" id="KW-0521">NADP</keyword>
<dbReference type="Pfam" id="PF08240">
    <property type="entry name" value="ADH_N"/>
    <property type="match status" value="1"/>
</dbReference>
<dbReference type="Gene3D" id="3.40.50.720">
    <property type="entry name" value="NAD(P)-binding Rossmann-like Domain"/>
    <property type="match status" value="1"/>
</dbReference>
<dbReference type="RefSeq" id="WP_254296150.1">
    <property type="nucleotide sequence ID" value="NZ_JAMLDX010000020.1"/>
</dbReference>
<dbReference type="AlphaFoldDB" id="A0A9X2HSB3"/>
<proteinExistence type="predicted"/>
<accession>A0A9X2HSB3</accession>
<dbReference type="Gene3D" id="3.90.180.10">
    <property type="entry name" value="Medium-chain alcohol dehydrogenases, catalytic domain"/>
    <property type="match status" value="1"/>
</dbReference>
<dbReference type="InterPro" id="IPR036291">
    <property type="entry name" value="NAD(P)-bd_dom_sf"/>
</dbReference>
<dbReference type="Proteomes" id="UP001139451">
    <property type="component" value="Unassembled WGS sequence"/>
</dbReference>
<dbReference type="GO" id="GO:0016651">
    <property type="term" value="F:oxidoreductase activity, acting on NAD(P)H"/>
    <property type="evidence" value="ECO:0007669"/>
    <property type="project" value="TreeGrafter"/>
</dbReference>
<evidence type="ECO:0000313" key="5">
    <source>
        <dbReference type="Proteomes" id="UP001139451"/>
    </source>
</evidence>
<dbReference type="PANTHER" id="PTHR48106:SF18">
    <property type="entry name" value="QUINONE OXIDOREDUCTASE PIG3"/>
    <property type="match status" value="1"/>
</dbReference>
<organism evidence="4 5">
    <name type="scientific">Sphingomonas tagetis</name>
    <dbReference type="NCBI Taxonomy" id="2949092"/>
    <lineage>
        <taxon>Bacteria</taxon>
        <taxon>Pseudomonadati</taxon>
        <taxon>Pseudomonadota</taxon>
        <taxon>Alphaproteobacteria</taxon>
        <taxon>Sphingomonadales</taxon>
        <taxon>Sphingomonadaceae</taxon>
        <taxon>Sphingomonas</taxon>
    </lineage>
</organism>
<sequence>MRYGAAASIKLMNSVYGYEGNCRQFAERGTCQYACVTGDASACGAEVMPMNAFHFIGLAEADMGSGRRRPDAARPATHSTACDLEERHMRSAILEVAGGPEVMTLVEEARPIPARGEVLIRTHAMAVSGPDALIRRGVYKWGPPLPANPGNEMTGVIVELGSDVTTVSVGDPVLLSSRELSVRGGCYSEFRAVPAAAVHVLPPSVDLKQAVVLPSYFVAHAMLSLTVTARTRSIFVNGAAGTIGAALVELAKARGLQVIGTVSSDDKAAYALSKGLDRVINYREERVLDRVMEFTGNSGVDVAFDHIIGDGFIDVLKMLADFGTAVAFNSFTPVPKEDVFHTMRELSTKSIALRVFSSHTFDHDLTVLRGLTAELIAMLAAGTIKPTIGIELPLEDVVYAHRRFDAGDVIGKIVMTP</sequence>
<dbReference type="SUPFAM" id="SSF51735">
    <property type="entry name" value="NAD(P)-binding Rossmann-fold domains"/>
    <property type="match status" value="1"/>
</dbReference>
<evidence type="ECO:0000313" key="4">
    <source>
        <dbReference type="EMBL" id="MCP3732588.1"/>
    </source>
</evidence>
<dbReference type="InterPro" id="IPR011032">
    <property type="entry name" value="GroES-like_sf"/>
</dbReference>
<dbReference type="EMBL" id="JAMLDX010000020">
    <property type="protein sequence ID" value="MCP3732588.1"/>
    <property type="molecule type" value="Genomic_DNA"/>
</dbReference>
<dbReference type="PANTHER" id="PTHR48106">
    <property type="entry name" value="QUINONE OXIDOREDUCTASE PIG3-RELATED"/>
    <property type="match status" value="1"/>
</dbReference>
<dbReference type="Pfam" id="PF00107">
    <property type="entry name" value="ADH_zinc_N"/>
    <property type="match status" value="1"/>
</dbReference>
<dbReference type="InterPro" id="IPR020843">
    <property type="entry name" value="ER"/>
</dbReference>
<dbReference type="SUPFAM" id="SSF50129">
    <property type="entry name" value="GroES-like"/>
    <property type="match status" value="1"/>
</dbReference>
<dbReference type="InterPro" id="IPR013154">
    <property type="entry name" value="ADH-like_N"/>
</dbReference>
<evidence type="ECO:0000259" key="3">
    <source>
        <dbReference type="SMART" id="SM00829"/>
    </source>
</evidence>
<keyword evidence="5" id="KW-1185">Reference proteome</keyword>
<feature type="domain" description="Enoyl reductase (ER)" evidence="3">
    <location>
        <begin position="98"/>
        <end position="415"/>
    </location>
</feature>
<keyword evidence="2" id="KW-0560">Oxidoreductase</keyword>
<reference evidence="4" key="1">
    <citation type="submission" date="2022-05" db="EMBL/GenBank/DDBJ databases">
        <title>Sphingomonas sp. strain MG17 Genome sequencing and assembly.</title>
        <authorList>
            <person name="Kim I."/>
        </authorList>
    </citation>
    <scope>NUCLEOTIDE SEQUENCE</scope>
    <source>
        <strain evidence="4">MG17</strain>
    </source>
</reference>
<name>A0A9X2HSB3_9SPHN</name>
<evidence type="ECO:0000256" key="1">
    <source>
        <dbReference type="ARBA" id="ARBA00022857"/>
    </source>
</evidence>